<dbReference type="EMBL" id="JACETL010000022">
    <property type="protein sequence ID" value="MBA4692589.1"/>
    <property type="molecule type" value="Genomic_DNA"/>
</dbReference>
<evidence type="ECO:0000313" key="3">
    <source>
        <dbReference type="Proteomes" id="UP000551848"/>
    </source>
</evidence>
<reference evidence="2 3" key="1">
    <citation type="submission" date="2020-06" db="EMBL/GenBank/DDBJ databases">
        <title>Dysbiosis in marine aquaculture revealed through microbiome analysis: reverse ecology for environmental sustainability.</title>
        <authorList>
            <person name="Haro-Moreno J.M."/>
            <person name="Coutinho F.H."/>
            <person name="Zaragoza-Solas A."/>
            <person name="Picazo A."/>
            <person name="Almagro-Moreno S."/>
            <person name="Lopez-Perez M."/>
        </authorList>
    </citation>
    <scope>NUCLEOTIDE SEQUENCE [LARGE SCALE GENOMIC DNA]</scope>
    <source>
        <strain evidence="2">MCMED-G41</strain>
    </source>
</reference>
<dbReference type="SUPFAM" id="SSF51735">
    <property type="entry name" value="NAD(P)-binding Rossmann-fold domains"/>
    <property type="match status" value="1"/>
</dbReference>
<dbReference type="PANTHER" id="PTHR33303">
    <property type="entry name" value="CYTOPLASMIC PROTEIN-RELATED"/>
    <property type="match status" value="1"/>
</dbReference>
<gene>
    <name evidence="2" type="ORF">H2072_02445</name>
</gene>
<name>A0A838Y6K9_9GAMM</name>
<evidence type="ECO:0000313" key="2">
    <source>
        <dbReference type="EMBL" id="MBA4692589.1"/>
    </source>
</evidence>
<evidence type="ECO:0000259" key="1">
    <source>
        <dbReference type="SMART" id="SM00881"/>
    </source>
</evidence>
<dbReference type="InterPro" id="IPR036291">
    <property type="entry name" value="NAD(P)-bd_dom_sf"/>
</dbReference>
<dbReference type="Proteomes" id="UP000551848">
    <property type="component" value="Unassembled WGS sequence"/>
</dbReference>
<dbReference type="InterPro" id="IPR003781">
    <property type="entry name" value="CoA-bd"/>
</dbReference>
<comment type="caution">
    <text evidence="2">The sequence shown here is derived from an EMBL/GenBank/DDBJ whole genome shotgun (WGS) entry which is preliminary data.</text>
</comment>
<dbReference type="Pfam" id="PF13380">
    <property type="entry name" value="CoA_binding_2"/>
    <property type="match status" value="1"/>
</dbReference>
<organism evidence="2 3">
    <name type="scientific">SAR86 cluster bacterium</name>
    <dbReference type="NCBI Taxonomy" id="2030880"/>
    <lineage>
        <taxon>Bacteria</taxon>
        <taxon>Pseudomonadati</taxon>
        <taxon>Pseudomonadota</taxon>
        <taxon>Gammaproteobacteria</taxon>
        <taxon>SAR86 cluster</taxon>
    </lineage>
</organism>
<dbReference type="AlphaFoldDB" id="A0A838Y6K9"/>
<dbReference type="Gene3D" id="3.40.50.720">
    <property type="entry name" value="NAD(P)-binding Rossmann-like Domain"/>
    <property type="match status" value="1"/>
</dbReference>
<accession>A0A838Y6K9</accession>
<dbReference type="SMART" id="SM00881">
    <property type="entry name" value="CoA_binding"/>
    <property type="match status" value="1"/>
</dbReference>
<sequence>MRDKKTNLKLVLDHVETIAIVGASDKSDRDSYKVMKFLQDIGYRIFPVNPNIHDARILGHECYPDLSAIEERIDMVDVFRAKEHILSTLNDAIKIKAKVFWMQEGLYCEEAEKIGNNMGLKVIMNQCPKKILEN</sequence>
<protein>
    <submittedName>
        <fullName evidence="2">CoA-binding protein</fullName>
    </submittedName>
</protein>
<proteinExistence type="predicted"/>
<dbReference type="PANTHER" id="PTHR33303:SF2">
    <property type="entry name" value="COA-BINDING DOMAIN-CONTAINING PROTEIN"/>
    <property type="match status" value="1"/>
</dbReference>
<feature type="domain" description="CoA-binding" evidence="1">
    <location>
        <begin position="12"/>
        <end position="106"/>
    </location>
</feature>